<keyword evidence="3" id="KW-1185">Reference proteome</keyword>
<gene>
    <name evidence="2" type="ORF">RWH43_09710</name>
</gene>
<dbReference type="EMBL" id="JAWDIU010000003">
    <property type="protein sequence ID" value="MDU0327029.1"/>
    <property type="molecule type" value="Genomic_DNA"/>
</dbReference>
<accession>A0ABU3RW34</accession>
<name>A0ABU3RW34_9MICO</name>
<dbReference type="RefSeq" id="WP_316001359.1">
    <property type="nucleotide sequence ID" value="NZ_JAWDIU010000003.1"/>
</dbReference>
<comment type="caution">
    <text evidence="2">The sequence shown here is derived from an EMBL/GenBank/DDBJ whole genome shotgun (WGS) entry which is preliminary data.</text>
</comment>
<evidence type="ECO:0000313" key="2">
    <source>
        <dbReference type="EMBL" id="MDU0327029.1"/>
    </source>
</evidence>
<feature type="compositionally biased region" description="Basic and acidic residues" evidence="1">
    <location>
        <begin position="52"/>
        <end position="66"/>
    </location>
</feature>
<protein>
    <submittedName>
        <fullName evidence="2">Uncharacterized protein</fullName>
    </submittedName>
</protein>
<evidence type="ECO:0000256" key="1">
    <source>
        <dbReference type="SAM" id="MobiDB-lite"/>
    </source>
</evidence>
<evidence type="ECO:0000313" key="3">
    <source>
        <dbReference type="Proteomes" id="UP001256673"/>
    </source>
</evidence>
<dbReference type="Proteomes" id="UP001256673">
    <property type="component" value="Unassembled WGS sequence"/>
</dbReference>
<feature type="region of interest" description="Disordered" evidence="1">
    <location>
        <begin position="24"/>
        <end position="66"/>
    </location>
</feature>
<organism evidence="2 3">
    <name type="scientific">Microbacterium algihabitans</name>
    <dbReference type="NCBI Taxonomy" id="3075992"/>
    <lineage>
        <taxon>Bacteria</taxon>
        <taxon>Bacillati</taxon>
        <taxon>Actinomycetota</taxon>
        <taxon>Actinomycetes</taxon>
        <taxon>Micrococcales</taxon>
        <taxon>Microbacteriaceae</taxon>
        <taxon>Microbacterium</taxon>
    </lineage>
</organism>
<sequence>MIYGQQSGRQTGSVWSIAMTAAMGNGIGPRSIDEAPQPSATAPATKRWPWSRTHEVGEAKKVAPPA</sequence>
<reference evidence="2 3" key="1">
    <citation type="submission" date="2023-09" db="EMBL/GenBank/DDBJ databases">
        <title>Microbacterium fusihabitans sp. nov., Microbacterium phycihabitans sp. nov., and Microbacterium cervinum sp. nov., isolated from dried seaweeds of beach.</title>
        <authorList>
            <person name="Lee S.D."/>
        </authorList>
    </citation>
    <scope>NUCLEOTIDE SEQUENCE [LARGE SCALE GENOMIC DNA]</scope>
    <source>
        <strain evidence="2 3">KSW2-21</strain>
    </source>
</reference>
<proteinExistence type="predicted"/>